<dbReference type="Gene3D" id="1.10.1420.10">
    <property type="match status" value="2"/>
</dbReference>
<keyword evidence="8" id="KW-1185">Reference proteome</keyword>
<keyword evidence="2" id="KW-0547">Nucleotide-binding</keyword>
<dbReference type="GO" id="GO:0006298">
    <property type="term" value="P:mismatch repair"/>
    <property type="evidence" value="ECO:0007669"/>
    <property type="project" value="InterPro"/>
</dbReference>
<keyword evidence="5" id="KW-0175">Coiled coil</keyword>
<sequence length="635" mass="72367">MMDDIPHGISHYIKSVRLHIFEDYLYIDRDSYFALQIFNSPTDHHHRSGIKGSVFDYMNMTGSPLGSKKLKSWFQSPLAKLENIKERHGIMKVLLDQNNSRFFTDLCHLEKNLGNIETILSAISTSKPNVLSWKNLDLYLRTSLEIYNIVSVFNDFHRTVLGQRLLNDVDTKAFKELLIDISALIDFESSEENNRVYIKDGFDPPLDDMRRTYTGLEQVLESLAAELFQVYHQFPEEALNVAYIPQLGYLISIDISFIQVVPLEWVEVFKTDTTVYFKEDYMTRIDDEYGDIYQLMVDYEIELLHLLQRKIVDDGFIKSLLSASSLFAELDCYLSLASVALLHNFTEPKMVNDPIVFIEEGRHIILEQTVTSFVPNNTLIPERTLSVVTGANSSGKSVYLTHVGIIIFLAHLGSYVPANRATIGITDRLLTRIVTREAIDKCESTFFIDLKKMSKCLTMCTPKSIMLIDEFGKGTDTLGGPSLLGSIIEDLIHQESTPRCIITTHFHDLFKDGILENMDRVRHSHMDIVLSEDGQQGITYLYQLKDGLCDNSFGIECAQVCGIPEKTIKRAREIAVSRKDNQKITMELDQLQLERAKYATRDFLMWDVDSETPIDEIKGKLGEILDIAAGKIVSS</sequence>
<dbReference type="EMBL" id="MPUK01000002">
    <property type="protein sequence ID" value="ONH68481.1"/>
    <property type="molecule type" value="Genomic_DNA"/>
</dbReference>
<evidence type="ECO:0000256" key="4">
    <source>
        <dbReference type="ARBA" id="ARBA00023125"/>
    </source>
</evidence>
<dbReference type="OMA" id="CSVYFMP"/>
<dbReference type="PIRSF" id="PIRSF037677">
    <property type="entry name" value="DNA_mis_repair_Msh6"/>
    <property type="match status" value="1"/>
</dbReference>
<dbReference type="InterPro" id="IPR036187">
    <property type="entry name" value="DNA_mismatch_repair_MutS_sf"/>
</dbReference>
<dbReference type="GO" id="GO:0140664">
    <property type="term" value="F:ATP-dependent DNA damage sensor activity"/>
    <property type="evidence" value="ECO:0007669"/>
    <property type="project" value="InterPro"/>
</dbReference>
<comment type="similarity">
    <text evidence="1">Belongs to the DNA mismatch repair MutS family.</text>
</comment>
<evidence type="ECO:0000313" key="7">
    <source>
        <dbReference type="EMBL" id="ONH68481.1"/>
    </source>
</evidence>
<feature type="coiled-coil region" evidence="5">
    <location>
        <begin position="574"/>
        <end position="601"/>
    </location>
</feature>
<proteinExistence type="inferred from homology"/>
<name>A0A1V2LBQ4_CYBFA</name>
<dbReference type="PANTHER" id="PTHR11361:SF20">
    <property type="entry name" value="MUTS PROTEIN HOMOLOG 5"/>
    <property type="match status" value="1"/>
</dbReference>
<dbReference type="SMART" id="SM00534">
    <property type="entry name" value="MUTSac"/>
    <property type="match status" value="1"/>
</dbReference>
<dbReference type="InterPro" id="IPR000432">
    <property type="entry name" value="DNA_mismatch_repair_MutS_C"/>
</dbReference>
<protein>
    <submittedName>
        <fullName evidence="7">MutS protein 5</fullName>
    </submittedName>
</protein>
<dbReference type="InterPro" id="IPR045076">
    <property type="entry name" value="MutS"/>
</dbReference>
<dbReference type="GO" id="GO:0051026">
    <property type="term" value="P:chiasma assembly"/>
    <property type="evidence" value="ECO:0007669"/>
    <property type="project" value="TreeGrafter"/>
</dbReference>
<dbReference type="SUPFAM" id="SSF48334">
    <property type="entry name" value="DNA repair protein MutS, domain III"/>
    <property type="match status" value="1"/>
</dbReference>
<evidence type="ECO:0000256" key="5">
    <source>
        <dbReference type="SAM" id="Coils"/>
    </source>
</evidence>
<dbReference type="InterPro" id="IPR017261">
    <property type="entry name" value="DNA_mismatch_repair_MutS/MSH"/>
</dbReference>
<keyword evidence="3" id="KW-0067">ATP-binding</keyword>
<dbReference type="Proteomes" id="UP000189513">
    <property type="component" value="Unassembled WGS sequence"/>
</dbReference>
<dbReference type="InterPro" id="IPR007861">
    <property type="entry name" value="DNA_mismatch_repair_MutS_clamp"/>
</dbReference>
<reference evidence="8" key="1">
    <citation type="journal article" date="2017" name="Genome Announc.">
        <title>Genome sequences of Cyberlindnera fabianii 65, Pichia kudriavzevii 129, and Saccharomyces cerevisiae 131 isolated from fermented masau fruits in Zimbabwe.</title>
        <authorList>
            <person name="van Rijswijck I.M.H."/>
            <person name="Derks M.F.L."/>
            <person name="Abee T."/>
            <person name="de Ridder D."/>
            <person name="Smid E.J."/>
        </authorList>
    </citation>
    <scope>NUCLEOTIDE SEQUENCE [LARGE SCALE GENOMIC DNA]</scope>
    <source>
        <strain evidence="8">65</strain>
    </source>
</reference>
<evidence type="ECO:0000313" key="8">
    <source>
        <dbReference type="Proteomes" id="UP000189513"/>
    </source>
</evidence>
<gene>
    <name evidence="7" type="ORF">BON22_1549</name>
</gene>
<dbReference type="PANTHER" id="PTHR11361">
    <property type="entry name" value="DNA MISMATCH REPAIR PROTEIN MUTS FAMILY MEMBER"/>
    <property type="match status" value="1"/>
</dbReference>
<dbReference type="GO" id="GO:0005634">
    <property type="term" value="C:nucleus"/>
    <property type="evidence" value="ECO:0007669"/>
    <property type="project" value="TreeGrafter"/>
</dbReference>
<dbReference type="AlphaFoldDB" id="A0A1V2LBQ4"/>
<dbReference type="SMART" id="SM00533">
    <property type="entry name" value="MUTSd"/>
    <property type="match status" value="1"/>
</dbReference>
<dbReference type="InterPro" id="IPR007696">
    <property type="entry name" value="DNA_mismatch_repair_MutS_core"/>
</dbReference>
<evidence type="ECO:0000256" key="1">
    <source>
        <dbReference type="ARBA" id="ARBA00006271"/>
    </source>
</evidence>
<dbReference type="SUPFAM" id="SSF52540">
    <property type="entry name" value="P-loop containing nucleoside triphosphate hydrolases"/>
    <property type="match status" value="1"/>
</dbReference>
<dbReference type="GO" id="GO:0005524">
    <property type="term" value="F:ATP binding"/>
    <property type="evidence" value="ECO:0007669"/>
    <property type="project" value="UniProtKB-KW"/>
</dbReference>
<dbReference type="Pfam" id="PF05190">
    <property type="entry name" value="MutS_IV"/>
    <property type="match status" value="1"/>
</dbReference>
<dbReference type="Pfam" id="PF00488">
    <property type="entry name" value="MutS_V"/>
    <property type="match status" value="1"/>
</dbReference>
<feature type="domain" description="DNA mismatch repair proteins mutS family" evidence="6">
    <location>
        <begin position="464"/>
        <end position="480"/>
    </location>
</feature>
<dbReference type="Gene3D" id="3.40.50.300">
    <property type="entry name" value="P-loop containing nucleotide triphosphate hydrolases"/>
    <property type="match status" value="1"/>
</dbReference>
<organism evidence="7 8">
    <name type="scientific">Cyberlindnera fabianii</name>
    <name type="common">Yeast</name>
    <name type="synonym">Hansenula fabianii</name>
    <dbReference type="NCBI Taxonomy" id="36022"/>
    <lineage>
        <taxon>Eukaryota</taxon>
        <taxon>Fungi</taxon>
        <taxon>Dikarya</taxon>
        <taxon>Ascomycota</taxon>
        <taxon>Saccharomycotina</taxon>
        <taxon>Saccharomycetes</taxon>
        <taxon>Phaffomycetales</taxon>
        <taxon>Phaffomycetaceae</taxon>
        <taxon>Cyberlindnera</taxon>
    </lineage>
</organism>
<dbReference type="VEuPathDB" id="FungiDB:BON22_1549"/>
<evidence type="ECO:0000259" key="6">
    <source>
        <dbReference type="PROSITE" id="PS00486"/>
    </source>
</evidence>
<dbReference type="InterPro" id="IPR027417">
    <property type="entry name" value="P-loop_NTPase"/>
</dbReference>
<evidence type="ECO:0000256" key="3">
    <source>
        <dbReference type="ARBA" id="ARBA00022840"/>
    </source>
</evidence>
<keyword evidence="4" id="KW-0238">DNA-binding</keyword>
<dbReference type="GO" id="GO:0030983">
    <property type="term" value="F:mismatched DNA binding"/>
    <property type="evidence" value="ECO:0007669"/>
    <property type="project" value="InterPro"/>
</dbReference>
<dbReference type="Pfam" id="PF05192">
    <property type="entry name" value="MutS_III"/>
    <property type="match status" value="1"/>
</dbReference>
<accession>A0A1V2LBQ4</accession>
<dbReference type="STRING" id="36022.A0A1V2LBQ4"/>
<evidence type="ECO:0000256" key="2">
    <source>
        <dbReference type="ARBA" id="ARBA00022741"/>
    </source>
</evidence>
<comment type="caution">
    <text evidence="7">The sequence shown here is derived from an EMBL/GenBank/DDBJ whole genome shotgun (WGS) entry which is preliminary data.</text>
</comment>
<dbReference type="PROSITE" id="PS00486">
    <property type="entry name" value="DNA_MISMATCH_REPAIR_2"/>
    <property type="match status" value="1"/>
</dbReference>